<keyword evidence="2 6" id="KW-0645">Protease</keyword>
<dbReference type="OrthoDB" id="341609at2157"/>
<dbReference type="HOGENOM" id="CLU_011263_15_6_2"/>
<dbReference type="SUPFAM" id="SSF52743">
    <property type="entry name" value="Subtilisin-like"/>
    <property type="match status" value="1"/>
</dbReference>
<evidence type="ECO:0000256" key="3">
    <source>
        <dbReference type="ARBA" id="ARBA00022801"/>
    </source>
</evidence>
<dbReference type="PROSITE" id="PS00138">
    <property type="entry name" value="SUBTILASE_SER"/>
    <property type="match status" value="1"/>
</dbReference>
<gene>
    <name evidence="10" type="ORF">Natoc_3010</name>
</gene>
<dbReference type="InterPro" id="IPR015500">
    <property type="entry name" value="Peptidase_S8_subtilisin-rel"/>
</dbReference>
<accession>L0K0D6</accession>
<evidence type="ECO:0000256" key="5">
    <source>
        <dbReference type="PIRSR" id="PIRSR615500-1"/>
    </source>
</evidence>
<dbReference type="InterPro" id="IPR023827">
    <property type="entry name" value="Peptidase_S8_Asp-AS"/>
</dbReference>
<dbReference type="PROSITE" id="PS00137">
    <property type="entry name" value="SUBTILASE_HIS"/>
    <property type="match status" value="1"/>
</dbReference>
<dbReference type="PROSITE" id="PS51318">
    <property type="entry name" value="TAT"/>
    <property type="match status" value="1"/>
</dbReference>
<evidence type="ECO:0000256" key="6">
    <source>
        <dbReference type="PROSITE-ProRule" id="PRU01240"/>
    </source>
</evidence>
<evidence type="ECO:0000259" key="9">
    <source>
        <dbReference type="Pfam" id="PF00082"/>
    </source>
</evidence>
<dbReference type="eggNOG" id="arCOG00702">
    <property type="taxonomic scope" value="Archaea"/>
</dbReference>
<dbReference type="GO" id="GO:0004252">
    <property type="term" value="F:serine-type endopeptidase activity"/>
    <property type="evidence" value="ECO:0007669"/>
    <property type="project" value="UniProtKB-UniRule"/>
</dbReference>
<keyword evidence="3 6" id="KW-0378">Hydrolase</keyword>
<proteinExistence type="inferred from homology"/>
<feature type="active site" description="Charge relay system" evidence="5 6">
    <location>
        <position position="365"/>
    </location>
</feature>
<evidence type="ECO:0000313" key="10">
    <source>
        <dbReference type="EMBL" id="AGB38762.1"/>
    </source>
</evidence>
<comment type="similarity">
    <text evidence="1 6 7">Belongs to the peptidase S8 family.</text>
</comment>
<dbReference type="Pfam" id="PF00082">
    <property type="entry name" value="Peptidase_S8"/>
    <property type="match status" value="1"/>
</dbReference>
<dbReference type="InterPro" id="IPR036852">
    <property type="entry name" value="Peptidase_S8/S53_dom_sf"/>
</dbReference>
<reference evidence="10 11" key="1">
    <citation type="submission" date="2012-11" db="EMBL/GenBank/DDBJ databases">
        <title>FINISHED of Natronococcus occultus SP4, DSM 3396.</title>
        <authorList>
            <consortium name="DOE Joint Genome Institute"/>
            <person name="Eisen J."/>
            <person name="Huntemann M."/>
            <person name="Wei C.-L."/>
            <person name="Han J."/>
            <person name="Detter J.C."/>
            <person name="Han C."/>
            <person name="Tapia R."/>
            <person name="Chen A."/>
            <person name="Kyrpides N."/>
            <person name="Mavromatis K."/>
            <person name="Markowitz V."/>
            <person name="Szeto E."/>
            <person name="Ivanova N."/>
            <person name="Mikhailova N."/>
            <person name="Ovchinnikova G."/>
            <person name="Pagani I."/>
            <person name="Pati A."/>
            <person name="Goodwin L."/>
            <person name="Nordberg H.P."/>
            <person name="Cantor M.N."/>
            <person name="Hua S.X."/>
            <person name="Woyke T."/>
            <person name="Eisen J."/>
            <person name="Klenk H.-P."/>
            <person name="Klenk H.-P."/>
        </authorList>
    </citation>
    <scope>NUCLEOTIDE SEQUENCE [LARGE SCALE GENOMIC DNA]</scope>
    <source>
        <strain evidence="10 11">SP4</strain>
    </source>
</reference>
<dbReference type="RefSeq" id="WP_015322201.1">
    <property type="nucleotide sequence ID" value="NC_019974.1"/>
</dbReference>
<keyword evidence="11" id="KW-1185">Reference proteome</keyword>
<dbReference type="Proteomes" id="UP000010878">
    <property type="component" value="Chromosome"/>
</dbReference>
<feature type="compositionally biased region" description="Basic and acidic residues" evidence="8">
    <location>
        <begin position="393"/>
        <end position="406"/>
    </location>
</feature>
<dbReference type="PANTHER" id="PTHR43806:SF11">
    <property type="entry name" value="CEREVISIN-RELATED"/>
    <property type="match status" value="1"/>
</dbReference>
<dbReference type="PRINTS" id="PR00723">
    <property type="entry name" value="SUBTILISIN"/>
</dbReference>
<feature type="active site" description="Charge relay system" evidence="5 6">
    <location>
        <position position="174"/>
    </location>
</feature>
<sequence>MAHDVNRRTVLAGTAAGIGLATIGTASAETETDEELVRYIVTGGNPNQLERQGFTVEHQITGTNVYLVMGPEDSDPASVNGVNAAFEDFTYELDVPEEPTEVETEDALDDDQWDKHLINAFDAHDHATGEGTRIGIIDTGVYHDHPDLGNVEEGDSRSFIDWQEGDHTGDVHWHGTHVAGIAAATGAEGVTGVAPDAEIISLRVFPSEPPLLARVGDTFLALDYAAEEGLDVANMSLGSPPQTSRENQEGYRIARQQVVRSVTQRGTSVVVSAGNDSANLQHGNECWSPEDEEEETCANWISLWGSLPNASSISATTADDELADFSNYGANEISVGAPGAEVPSTVDPDNPAFPGAKYASASGTSMSAPQVAGLTALVRELDPDANPNQTENVIERGAEGDGRGDPKTGAGRINALDTVELL</sequence>
<dbReference type="PROSITE" id="PS51892">
    <property type="entry name" value="SUBTILASE"/>
    <property type="match status" value="1"/>
</dbReference>
<evidence type="ECO:0000313" key="11">
    <source>
        <dbReference type="Proteomes" id="UP000010878"/>
    </source>
</evidence>
<protein>
    <submittedName>
        <fullName evidence="10">Subtilisin-like serine protease</fullName>
    </submittedName>
</protein>
<feature type="region of interest" description="Disordered" evidence="8">
    <location>
        <begin position="383"/>
        <end position="416"/>
    </location>
</feature>
<dbReference type="InterPro" id="IPR050131">
    <property type="entry name" value="Peptidase_S8_subtilisin-like"/>
</dbReference>
<dbReference type="InterPro" id="IPR022398">
    <property type="entry name" value="Peptidase_S8_His-AS"/>
</dbReference>
<name>L0K0D6_9EURY</name>
<evidence type="ECO:0000256" key="8">
    <source>
        <dbReference type="SAM" id="MobiDB-lite"/>
    </source>
</evidence>
<organism evidence="10 11">
    <name type="scientific">Natronococcus occultus SP4</name>
    <dbReference type="NCBI Taxonomy" id="694430"/>
    <lineage>
        <taxon>Archaea</taxon>
        <taxon>Methanobacteriati</taxon>
        <taxon>Methanobacteriota</taxon>
        <taxon>Stenosarchaea group</taxon>
        <taxon>Halobacteria</taxon>
        <taxon>Halobacteriales</taxon>
        <taxon>Natrialbaceae</taxon>
        <taxon>Natronococcus</taxon>
    </lineage>
</organism>
<dbReference type="PROSITE" id="PS00136">
    <property type="entry name" value="SUBTILASE_ASP"/>
    <property type="match status" value="1"/>
</dbReference>
<dbReference type="PANTHER" id="PTHR43806">
    <property type="entry name" value="PEPTIDASE S8"/>
    <property type="match status" value="1"/>
</dbReference>
<evidence type="ECO:0000256" key="4">
    <source>
        <dbReference type="ARBA" id="ARBA00022825"/>
    </source>
</evidence>
<dbReference type="Gene3D" id="3.40.50.200">
    <property type="entry name" value="Peptidase S8/S53 domain"/>
    <property type="match status" value="1"/>
</dbReference>
<dbReference type="AlphaFoldDB" id="L0K0D6"/>
<dbReference type="InterPro" id="IPR023828">
    <property type="entry name" value="Peptidase_S8_Ser-AS"/>
</dbReference>
<evidence type="ECO:0000256" key="7">
    <source>
        <dbReference type="RuleBase" id="RU003355"/>
    </source>
</evidence>
<feature type="domain" description="Peptidase S8/S53" evidence="9">
    <location>
        <begin position="129"/>
        <end position="410"/>
    </location>
</feature>
<dbReference type="KEGG" id="nou:Natoc_3010"/>
<dbReference type="GeneID" id="14403397"/>
<dbReference type="EMBL" id="CP003929">
    <property type="protein sequence ID" value="AGB38762.1"/>
    <property type="molecule type" value="Genomic_DNA"/>
</dbReference>
<keyword evidence="4 6" id="KW-0720">Serine protease</keyword>
<evidence type="ECO:0000256" key="2">
    <source>
        <dbReference type="ARBA" id="ARBA00022670"/>
    </source>
</evidence>
<evidence type="ECO:0000256" key="1">
    <source>
        <dbReference type="ARBA" id="ARBA00011073"/>
    </source>
</evidence>
<dbReference type="InterPro" id="IPR006311">
    <property type="entry name" value="TAT_signal"/>
</dbReference>
<feature type="active site" description="Charge relay system" evidence="5 6">
    <location>
        <position position="138"/>
    </location>
</feature>
<dbReference type="InterPro" id="IPR000209">
    <property type="entry name" value="Peptidase_S8/S53_dom"/>
</dbReference>
<dbReference type="GO" id="GO:0006508">
    <property type="term" value="P:proteolysis"/>
    <property type="evidence" value="ECO:0007669"/>
    <property type="project" value="UniProtKB-KW"/>
</dbReference>